<keyword evidence="1" id="KW-0812">Transmembrane</keyword>
<protein>
    <recommendedName>
        <fullName evidence="4">Major facilitator superfamily (MFS) profile domain-containing protein</fullName>
    </recommendedName>
</protein>
<dbReference type="InterPro" id="IPR036259">
    <property type="entry name" value="MFS_trans_sf"/>
</dbReference>
<keyword evidence="1" id="KW-1133">Transmembrane helix</keyword>
<organism evidence="2 3">
    <name type="scientific">Paraburkholderia kirstenboschensis</name>
    <dbReference type="NCBI Taxonomy" id="1245436"/>
    <lineage>
        <taxon>Bacteria</taxon>
        <taxon>Pseudomonadati</taxon>
        <taxon>Pseudomonadota</taxon>
        <taxon>Betaproteobacteria</taxon>
        <taxon>Burkholderiales</taxon>
        <taxon>Burkholderiaceae</taxon>
        <taxon>Paraburkholderia</taxon>
    </lineage>
</organism>
<keyword evidence="1" id="KW-0472">Membrane</keyword>
<dbReference type="Gene3D" id="1.20.1250.20">
    <property type="entry name" value="MFS general substrate transporter like domains"/>
    <property type="match status" value="1"/>
</dbReference>
<keyword evidence="3" id="KW-1185">Reference proteome</keyword>
<evidence type="ECO:0000313" key="2">
    <source>
        <dbReference type="EMBL" id="WOD14560.1"/>
    </source>
</evidence>
<evidence type="ECO:0008006" key="4">
    <source>
        <dbReference type="Google" id="ProtNLM"/>
    </source>
</evidence>
<name>A0ABZ0EBG8_9BURK</name>
<dbReference type="Proteomes" id="UP001302652">
    <property type="component" value="Chromosome 3"/>
</dbReference>
<evidence type="ECO:0000256" key="1">
    <source>
        <dbReference type="SAM" id="Phobius"/>
    </source>
</evidence>
<dbReference type="EMBL" id="CP136511">
    <property type="protein sequence ID" value="WOD14560.1"/>
    <property type="molecule type" value="Genomic_DNA"/>
</dbReference>
<dbReference type="SUPFAM" id="SSF103473">
    <property type="entry name" value="MFS general substrate transporter"/>
    <property type="match status" value="1"/>
</dbReference>
<proteinExistence type="predicted"/>
<accession>A0ABZ0EBG8</accession>
<reference evidence="2 3" key="1">
    <citation type="submission" date="2023-10" db="EMBL/GenBank/DDBJ databases">
        <title>Surface-active antibiotics is a multifunctional adaptation for post-fire microbes.</title>
        <authorList>
            <person name="Liu M.D."/>
            <person name="Du Y."/>
            <person name="Koupaei S.K."/>
            <person name="Kim N.R."/>
            <person name="Zhang W."/>
            <person name="Traxler M.F."/>
        </authorList>
    </citation>
    <scope>NUCLEOTIDE SEQUENCE [LARGE SCALE GENOMIC DNA]</scope>
    <source>
        <strain evidence="2 3">F3</strain>
    </source>
</reference>
<gene>
    <name evidence="2" type="ORF">RW095_03780</name>
</gene>
<feature type="transmembrane region" description="Helical" evidence="1">
    <location>
        <begin position="31"/>
        <end position="51"/>
    </location>
</feature>
<sequence length="68" mass="6908">MAFVVVGGNIFGMIAPIGTEYVIGATGSYDWAFGIAGILLLVGATVVVTMARSPMTTNRDASSAQVAV</sequence>
<evidence type="ECO:0000313" key="3">
    <source>
        <dbReference type="Proteomes" id="UP001302652"/>
    </source>
</evidence>